<evidence type="ECO:0000313" key="4">
    <source>
        <dbReference type="Proteomes" id="UP000186894"/>
    </source>
</evidence>
<keyword evidence="3" id="KW-0808">Transferase</keyword>
<dbReference type="PANTHER" id="PTHR12526:SF638">
    <property type="entry name" value="SPORE COAT PROTEIN SA"/>
    <property type="match status" value="1"/>
</dbReference>
<dbReference type="SUPFAM" id="SSF53756">
    <property type="entry name" value="UDP-Glycosyltransferase/glycogen phosphorylase"/>
    <property type="match status" value="1"/>
</dbReference>
<dbReference type="RefSeq" id="WP_075637906.1">
    <property type="nucleotide sequence ID" value="NZ_MKIM01000020.1"/>
</dbReference>
<keyword evidence="4" id="KW-1185">Reference proteome</keyword>
<reference evidence="3 4" key="1">
    <citation type="submission" date="2016-09" db="EMBL/GenBank/DDBJ databases">
        <title>Rhizobium oryziradicis sp. nov., isolated from the root of rice.</title>
        <authorList>
            <person name="Zhao J."/>
            <person name="Zhang X."/>
        </authorList>
    </citation>
    <scope>NUCLEOTIDE SEQUENCE [LARGE SCALE GENOMIC DNA]</scope>
    <source>
        <strain evidence="3 4">N19</strain>
    </source>
</reference>
<protein>
    <submittedName>
        <fullName evidence="3">Glycosyl transferase family 1</fullName>
    </submittedName>
</protein>
<dbReference type="InterPro" id="IPR028098">
    <property type="entry name" value="Glyco_trans_4-like_N"/>
</dbReference>
<dbReference type="OrthoDB" id="9771846at2"/>
<dbReference type="Pfam" id="PF00534">
    <property type="entry name" value="Glycos_transf_1"/>
    <property type="match status" value="1"/>
</dbReference>
<dbReference type="InterPro" id="IPR001296">
    <property type="entry name" value="Glyco_trans_1"/>
</dbReference>
<dbReference type="EMBL" id="MKIM01000020">
    <property type="protein sequence ID" value="OLP46629.1"/>
    <property type="molecule type" value="Genomic_DNA"/>
</dbReference>
<accession>A0A1Q8ZX71</accession>
<dbReference type="AlphaFoldDB" id="A0A1Q8ZX71"/>
<sequence>MIIGARKSVQVPAPPAAPLIVQVVRQYPPAQGGLEDVVSNLSRALCARGFRVRVVTLDRVFSNPVRQLVAFEVIDGVEVVRIPYHGSSRYPLALSVFRHLTDADLVHVHGVDFFFDALALGRFMHGAPMVATTHGGFFHTRKYARIKKIWFQTLTRLSASAYAAIACCSASDLALFRTIQPKHSVLVENGVDTEKFANLSSRTPVKRMITIGRFSENKRLDRMLEMMAALVAHDPEWRLDIAGSPSDLSVSDVNALIDKNGLRQHVSLHVSADNDTLKHLISQSSLFASASAYEGFGLVAVEAMSAGLLPVLNQNDAYAALAAKHKDIHLADFANPQASADDILRAYDALSNNANLRLDVQTATQSYSWERVAQRYIELYRKASGERVVSPVYQPQ</sequence>
<gene>
    <name evidence="3" type="ORF">BJF95_16755</name>
</gene>
<name>A0A1Q8ZX71_9HYPH</name>
<dbReference type="STRING" id="1867956.BJF95_16755"/>
<feature type="domain" description="Glycosyltransferase subfamily 4-like N-terminal" evidence="2">
    <location>
        <begin position="32"/>
        <end position="181"/>
    </location>
</feature>
<dbReference type="PANTHER" id="PTHR12526">
    <property type="entry name" value="GLYCOSYLTRANSFERASE"/>
    <property type="match status" value="1"/>
</dbReference>
<dbReference type="Pfam" id="PF13579">
    <property type="entry name" value="Glyco_trans_4_4"/>
    <property type="match status" value="1"/>
</dbReference>
<organism evidence="3 4">
    <name type="scientific">Rhizobium oryziradicis</name>
    <dbReference type="NCBI Taxonomy" id="1867956"/>
    <lineage>
        <taxon>Bacteria</taxon>
        <taxon>Pseudomonadati</taxon>
        <taxon>Pseudomonadota</taxon>
        <taxon>Alphaproteobacteria</taxon>
        <taxon>Hyphomicrobiales</taxon>
        <taxon>Rhizobiaceae</taxon>
        <taxon>Rhizobium/Agrobacterium group</taxon>
        <taxon>Rhizobium</taxon>
    </lineage>
</organism>
<proteinExistence type="predicted"/>
<dbReference type="Gene3D" id="3.40.50.2000">
    <property type="entry name" value="Glycogen Phosphorylase B"/>
    <property type="match status" value="2"/>
</dbReference>
<feature type="domain" description="Glycosyl transferase family 1" evidence="1">
    <location>
        <begin position="194"/>
        <end position="347"/>
    </location>
</feature>
<evidence type="ECO:0000259" key="2">
    <source>
        <dbReference type="Pfam" id="PF13579"/>
    </source>
</evidence>
<comment type="caution">
    <text evidence="3">The sequence shown here is derived from an EMBL/GenBank/DDBJ whole genome shotgun (WGS) entry which is preliminary data.</text>
</comment>
<dbReference type="GO" id="GO:0016757">
    <property type="term" value="F:glycosyltransferase activity"/>
    <property type="evidence" value="ECO:0007669"/>
    <property type="project" value="InterPro"/>
</dbReference>
<evidence type="ECO:0000259" key="1">
    <source>
        <dbReference type="Pfam" id="PF00534"/>
    </source>
</evidence>
<dbReference type="Proteomes" id="UP000186894">
    <property type="component" value="Unassembled WGS sequence"/>
</dbReference>
<dbReference type="CDD" id="cd03801">
    <property type="entry name" value="GT4_PimA-like"/>
    <property type="match status" value="1"/>
</dbReference>
<evidence type="ECO:0000313" key="3">
    <source>
        <dbReference type="EMBL" id="OLP46629.1"/>
    </source>
</evidence>